<proteinExistence type="inferred from homology"/>
<feature type="transmembrane region" description="Helical" evidence="8">
    <location>
        <begin position="175"/>
        <end position="196"/>
    </location>
</feature>
<dbReference type="AlphaFoldDB" id="A0A6G1HAY7"/>
<dbReference type="PANTHER" id="PTHR20772:SF2">
    <property type="entry name" value="PROTEIN FMP42"/>
    <property type="match status" value="1"/>
</dbReference>
<feature type="transmembrane region" description="Helical" evidence="8">
    <location>
        <begin position="202"/>
        <end position="225"/>
    </location>
</feature>
<keyword evidence="3" id="KW-0813">Transport</keyword>
<feature type="transmembrane region" description="Helical" evidence="8">
    <location>
        <begin position="61"/>
        <end position="81"/>
    </location>
</feature>
<dbReference type="EMBL" id="ML977142">
    <property type="protein sequence ID" value="KAF1990212.1"/>
    <property type="molecule type" value="Genomic_DNA"/>
</dbReference>
<evidence type="ECO:0000256" key="5">
    <source>
        <dbReference type="ARBA" id="ARBA00022989"/>
    </source>
</evidence>
<dbReference type="PANTHER" id="PTHR20772">
    <property type="entry name" value="PROTEIN FMP42"/>
    <property type="match status" value="1"/>
</dbReference>
<dbReference type="InterPro" id="IPR011701">
    <property type="entry name" value="MFS"/>
</dbReference>
<keyword evidence="6 8" id="KW-0472">Membrane</keyword>
<dbReference type="Pfam" id="PF07690">
    <property type="entry name" value="MFS_1"/>
    <property type="match status" value="1"/>
</dbReference>
<dbReference type="Gene3D" id="1.20.1250.20">
    <property type="entry name" value="MFS general substrate transporter like domains"/>
    <property type="match status" value="1"/>
</dbReference>
<protein>
    <submittedName>
        <fullName evidence="9">MFS general substrate transporter</fullName>
    </submittedName>
</protein>
<feature type="compositionally biased region" description="Gly residues" evidence="7">
    <location>
        <begin position="558"/>
        <end position="573"/>
    </location>
</feature>
<evidence type="ECO:0000256" key="1">
    <source>
        <dbReference type="ARBA" id="ARBA00004141"/>
    </source>
</evidence>
<feature type="transmembrane region" description="Helical" evidence="8">
    <location>
        <begin position="424"/>
        <end position="452"/>
    </location>
</feature>
<evidence type="ECO:0000256" key="8">
    <source>
        <dbReference type="SAM" id="Phobius"/>
    </source>
</evidence>
<feature type="transmembrane region" description="Helical" evidence="8">
    <location>
        <begin position="237"/>
        <end position="259"/>
    </location>
</feature>
<feature type="region of interest" description="Disordered" evidence="7">
    <location>
        <begin position="548"/>
        <end position="590"/>
    </location>
</feature>
<dbReference type="Proteomes" id="UP000800041">
    <property type="component" value="Unassembled WGS sequence"/>
</dbReference>
<evidence type="ECO:0000313" key="9">
    <source>
        <dbReference type="EMBL" id="KAF1990212.1"/>
    </source>
</evidence>
<dbReference type="GO" id="GO:0000329">
    <property type="term" value="C:fungal-type vacuole membrane"/>
    <property type="evidence" value="ECO:0007669"/>
    <property type="project" value="TreeGrafter"/>
</dbReference>
<dbReference type="OrthoDB" id="330047at2759"/>
<feature type="transmembrane region" description="Helical" evidence="8">
    <location>
        <begin position="391"/>
        <end position="412"/>
    </location>
</feature>
<sequence length="590" mass="65011">MSLAERVSSMEEFDRWRDLSPTGSQRRKLSFNPVGTWVPPAANEEPVGAFEVGKVRRAFQVFAAVIYCLLAAGIVFGYAAIKPVLISEGVYADKCTEKEIEKGVRVCYEQEIRLNFMFTVAAVSTNVCALPVGTILDRYGPRVSGIIGSVFLAIGAILFAFAWDMKPFDGYIPGYFFLALGGPFVFISSFQLSNAFPRQSGLILALLTGAFDTSSAIFLFYRLIYQATDGKFWPKKFFLVYLVVPVFILIVQVLLMPALSYKTVGELVTQAKDTSHDEHDSDDDIPDEEVEIVREERRVHRESVISEITSLLGSKDANKQTQQEEEKKRHSGVWGALHGKSAPQQIASWWFVLITLFTVVQMTRINYFVATVRPQYEYMLGDAGKAADVNTFFDIALPLGGVVSVPFIGLILDNTSTTFVLSLLVSIATAIGVLGCIPHMWAAYANICLFVVYRPLYYTTVSDYSAKVFGFATFGKVYGLIICLAGLFNFSQSALDALTHKAFDNDPLPVNLMLLFLALVIGIVLVVFVWRKSKTLGKEMLREEARDAMEGERLMPGGEVGPEGEGQGQGQGQNGFSRVDYGTNGTASGS</sequence>
<evidence type="ECO:0000313" key="10">
    <source>
        <dbReference type="Proteomes" id="UP000800041"/>
    </source>
</evidence>
<reference evidence="9" key="1">
    <citation type="journal article" date="2020" name="Stud. Mycol.">
        <title>101 Dothideomycetes genomes: a test case for predicting lifestyles and emergence of pathogens.</title>
        <authorList>
            <person name="Haridas S."/>
            <person name="Albert R."/>
            <person name="Binder M."/>
            <person name="Bloem J."/>
            <person name="Labutti K."/>
            <person name="Salamov A."/>
            <person name="Andreopoulos B."/>
            <person name="Baker S."/>
            <person name="Barry K."/>
            <person name="Bills G."/>
            <person name="Bluhm B."/>
            <person name="Cannon C."/>
            <person name="Castanera R."/>
            <person name="Culley D."/>
            <person name="Daum C."/>
            <person name="Ezra D."/>
            <person name="Gonzalez J."/>
            <person name="Henrissat B."/>
            <person name="Kuo A."/>
            <person name="Liang C."/>
            <person name="Lipzen A."/>
            <person name="Lutzoni F."/>
            <person name="Magnuson J."/>
            <person name="Mondo S."/>
            <person name="Nolan M."/>
            <person name="Ohm R."/>
            <person name="Pangilinan J."/>
            <person name="Park H.-J."/>
            <person name="Ramirez L."/>
            <person name="Alfaro M."/>
            <person name="Sun H."/>
            <person name="Tritt A."/>
            <person name="Yoshinaga Y."/>
            <person name="Zwiers L.-H."/>
            <person name="Turgeon B."/>
            <person name="Goodwin S."/>
            <person name="Spatafora J."/>
            <person name="Crous P."/>
            <person name="Grigoriev I."/>
        </authorList>
    </citation>
    <scope>NUCLEOTIDE SEQUENCE</scope>
    <source>
        <strain evidence="9">CBS 113979</strain>
    </source>
</reference>
<evidence type="ECO:0000256" key="6">
    <source>
        <dbReference type="ARBA" id="ARBA00023136"/>
    </source>
</evidence>
<comment type="similarity">
    <text evidence="2">Belongs to the SLC43A transporter (TC 2.A.1.44) family.</text>
</comment>
<gene>
    <name evidence="9" type="ORF">K402DRAFT_410308</name>
</gene>
<feature type="transmembrane region" description="Helical" evidence="8">
    <location>
        <begin position="143"/>
        <end position="163"/>
    </location>
</feature>
<feature type="transmembrane region" description="Helical" evidence="8">
    <location>
        <begin position="347"/>
        <end position="370"/>
    </location>
</feature>
<name>A0A6G1HAY7_9PEZI</name>
<organism evidence="9 10">
    <name type="scientific">Aulographum hederae CBS 113979</name>
    <dbReference type="NCBI Taxonomy" id="1176131"/>
    <lineage>
        <taxon>Eukaryota</taxon>
        <taxon>Fungi</taxon>
        <taxon>Dikarya</taxon>
        <taxon>Ascomycota</taxon>
        <taxon>Pezizomycotina</taxon>
        <taxon>Dothideomycetes</taxon>
        <taxon>Pleosporomycetidae</taxon>
        <taxon>Aulographales</taxon>
        <taxon>Aulographaceae</taxon>
    </lineage>
</organism>
<keyword evidence="4 8" id="KW-0812">Transmembrane</keyword>
<accession>A0A6G1HAY7</accession>
<evidence type="ECO:0000256" key="7">
    <source>
        <dbReference type="SAM" id="MobiDB-lite"/>
    </source>
</evidence>
<feature type="transmembrane region" description="Helical" evidence="8">
    <location>
        <begin position="508"/>
        <end position="530"/>
    </location>
</feature>
<dbReference type="InterPro" id="IPR052599">
    <property type="entry name" value="SLC43A_AATransporter"/>
</dbReference>
<dbReference type="GO" id="GO:0022857">
    <property type="term" value="F:transmembrane transporter activity"/>
    <property type="evidence" value="ECO:0007669"/>
    <property type="project" value="InterPro"/>
</dbReference>
<feature type="transmembrane region" description="Helical" evidence="8">
    <location>
        <begin position="464"/>
        <end position="488"/>
    </location>
</feature>
<keyword evidence="10" id="KW-1185">Reference proteome</keyword>
<dbReference type="SUPFAM" id="SSF103473">
    <property type="entry name" value="MFS general substrate transporter"/>
    <property type="match status" value="1"/>
</dbReference>
<comment type="subcellular location">
    <subcellularLocation>
        <location evidence="1">Membrane</location>
        <topology evidence="1">Multi-pass membrane protein</topology>
    </subcellularLocation>
</comment>
<dbReference type="InterPro" id="IPR036259">
    <property type="entry name" value="MFS_trans_sf"/>
</dbReference>
<evidence type="ECO:0000256" key="3">
    <source>
        <dbReference type="ARBA" id="ARBA00022448"/>
    </source>
</evidence>
<keyword evidence="5 8" id="KW-1133">Transmembrane helix</keyword>
<evidence type="ECO:0000256" key="2">
    <source>
        <dbReference type="ARBA" id="ARBA00006595"/>
    </source>
</evidence>
<evidence type="ECO:0000256" key="4">
    <source>
        <dbReference type="ARBA" id="ARBA00022692"/>
    </source>
</evidence>